<sequence length="68" mass="8343">GFRNYFGLPDNSRSLSQLHNSVLHSLYKWLNRRSGRQSYNWSSFKKMLEYFKIEPLKVSKRIIRVDWY</sequence>
<dbReference type="STRING" id="1123010.SAMN02745724_02898"/>
<gene>
    <name evidence="1" type="ORF">SAMN02745724_02898</name>
</gene>
<evidence type="ECO:0008006" key="3">
    <source>
        <dbReference type="Google" id="ProtNLM"/>
    </source>
</evidence>
<accession>A0A1I1NAL5</accession>
<dbReference type="AlphaFoldDB" id="A0A1I1NAL5"/>
<feature type="non-terminal residue" evidence="1">
    <location>
        <position position="1"/>
    </location>
</feature>
<evidence type="ECO:0000313" key="2">
    <source>
        <dbReference type="Proteomes" id="UP000198862"/>
    </source>
</evidence>
<dbReference type="EMBL" id="FOLO01000022">
    <property type="protein sequence ID" value="SFC90770.1"/>
    <property type="molecule type" value="Genomic_DNA"/>
</dbReference>
<protein>
    <recommendedName>
        <fullName evidence="3">Group II intron, maturase-specific domain</fullName>
    </recommendedName>
</protein>
<organism evidence="1 2">
    <name type="scientific">Pseudoalteromonas denitrificans DSM 6059</name>
    <dbReference type="NCBI Taxonomy" id="1123010"/>
    <lineage>
        <taxon>Bacteria</taxon>
        <taxon>Pseudomonadati</taxon>
        <taxon>Pseudomonadota</taxon>
        <taxon>Gammaproteobacteria</taxon>
        <taxon>Alteromonadales</taxon>
        <taxon>Pseudoalteromonadaceae</taxon>
        <taxon>Pseudoalteromonas</taxon>
    </lineage>
</organism>
<proteinExistence type="predicted"/>
<reference evidence="1 2" key="1">
    <citation type="submission" date="2016-10" db="EMBL/GenBank/DDBJ databases">
        <authorList>
            <person name="de Groot N.N."/>
        </authorList>
    </citation>
    <scope>NUCLEOTIDE SEQUENCE [LARGE SCALE GENOMIC DNA]</scope>
    <source>
        <strain evidence="1 2">DSM 6059</strain>
    </source>
</reference>
<evidence type="ECO:0000313" key="1">
    <source>
        <dbReference type="EMBL" id="SFC90770.1"/>
    </source>
</evidence>
<keyword evidence="2" id="KW-1185">Reference proteome</keyword>
<dbReference type="Proteomes" id="UP000198862">
    <property type="component" value="Unassembled WGS sequence"/>
</dbReference>
<name>A0A1I1NAL5_9GAMM</name>